<evidence type="ECO:0000256" key="6">
    <source>
        <dbReference type="ARBA" id="ARBA00022771"/>
    </source>
</evidence>
<dbReference type="HOGENOM" id="CLU_061583_0_0_1"/>
<dbReference type="PROSITE" id="PS50115">
    <property type="entry name" value="ARFGAP"/>
    <property type="match status" value="1"/>
</dbReference>
<dbReference type="CDD" id="cd13252">
    <property type="entry name" value="PH1_ADAP"/>
    <property type="match status" value="1"/>
</dbReference>
<evidence type="ECO:0000256" key="2">
    <source>
        <dbReference type="ARBA" id="ARBA00022468"/>
    </source>
</evidence>
<feature type="domain" description="PH" evidence="9">
    <location>
        <begin position="132"/>
        <end position="233"/>
    </location>
</feature>
<keyword evidence="4" id="KW-0479">Metal-binding</keyword>
<dbReference type="AlphaFoldDB" id="H2LVE3"/>
<dbReference type="Bgee" id="ENSORLG00000008028">
    <property type="expression patterns" value="Expressed in mesonephros and 10 other cell types or tissues"/>
</dbReference>
<dbReference type="InterPro" id="IPR001849">
    <property type="entry name" value="PH_domain"/>
</dbReference>
<dbReference type="SMART" id="SM00105">
    <property type="entry name" value="ArfGap"/>
    <property type="match status" value="1"/>
</dbReference>
<keyword evidence="3" id="KW-0963">Cytoplasm</keyword>
<proteinExistence type="predicted"/>
<reference evidence="11" key="3">
    <citation type="submission" date="2025-09" db="UniProtKB">
        <authorList>
            <consortium name="Ensembl"/>
        </authorList>
    </citation>
    <scope>IDENTIFICATION</scope>
    <source>
        <strain evidence="11">Hd-rR</strain>
    </source>
</reference>
<keyword evidence="6 8" id="KW-0863">Zinc-finger</keyword>
<dbReference type="Pfam" id="PF01412">
    <property type="entry name" value="ArfGap"/>
    <property type="match status" value="1"/>
</dbReference>
<dbReference type="PROSITE" id="PS50003">
    <property type="entry name" value="PH_DOMAIN"/>
    <property type="match status" value="2"/>
</dbReference>
<dbReference type="InterPro" id="IPR037851">
    <property type="entry name" value="PH2_ADAP"/>
</dbReference>
<evidence type="ECO:0000256" key="8">
    <source>
        <dbReference type="PROSITE-ProRule" id="PRU00288"/>
    </source>
</evidence>
<dbReference type="Gene3D" id="2.30.29.30">
    <property type="entry name" value="Pleckstrin-homology domain (PH domain)/Phosphotyrosine-binding domain (PTB)"/>
    <property type="match status" value="2"/>
</dbReference>
<dbReference type="Ensembl" id="ENSORLT00000010075.2">
    <property type="protein sequence ID" value="ENSORLP00000010074.1"/>
    <property type="gene ID" value="ENSORLG00000008028.2"/>
</dbReference>
<dbReference type="CDD" id="cd01251">
    <property type="entry name" value="PH2_ADAP"/>
    <property type="match status" value="1"/>
</dbReference>
<dbReference type="STRING" id="8090.ENSORLP00000010074"/>
<dbReference type="Pfam" id="PF00169">
    <property type="entry name" value="PH"/>
    <property type="match status" value="2"/>
</dbReference>
<dbReference type="FunFam" id="2.30.29.30:FF:000080">
    <property type="entry name" value="Arf-GAP with dual PH domain-containing protein 1"/>
    <property type="match status" value="1"/>
</dbReference>
<sequence length="377" mass="43510">MALGPESLRRRIKQLLEKPGNGNCADCKAADPEWASYTLGVLVCHICSGLHRNIPQISKVKSLLLDPWNSSELEFIDSIGNNAAKAKYENIVPAFYYCPTYRDCLLLKEQWIRAKYERKEFMCVERQEAYSAGYKEGFLWKRGRDNGQYLSRKFILSEREGVLKYFTKLDAKEPKATLKISSLNATFQPDKIGTAHGLQITYLKDNSTRNVFVYHEDGKEIVDWFNAIRAARFHYLQVAFPGASDSELIPKATRNFIKEGYMEKTGPKHTEGFKKRWFSMDDRRLMYFKDPLDAFARGEVFIGSKENSYSVLPGLPANIQGNHWLYGITIKTPDRSFLFACETEKDQKDWMVALQLVINRPMLPQEYAVEAYFKHKP</sequence>
<dbReference type="InterPro" id="IPR037278">
    <property type="entry name" value="ARFGAP/RecO"/>
</dbReference>
<dbReference type="GeneID" id="101173787"/>
<accession>H2LVE3</accession>
<dbReference type="InterPro" id="IPR038508">
    <property type="entry name" value="ArfGAP_dom_sf"/>
</dbReference>
<dbReference type="PANTHER" id="PTHR46021">
    <property type="entry name" value="ARF-GAP WITH DUAL PH DOMAIN-CONTAINING PROTEIN 1-LIKE PROTEIN"/>
    <property type="match status" value="1"/>
</dbReference>
<dbReference type="InterPro" id="IPR052589">
    <property type="entry name" value="Arf-GAP_dual-PH_domain"/>
</dbReference>
<evidence type="ECO:0000259" key="10">
    <source>
        <dbReference type="PROSITE" id="PS50115"/>
    </source>
</evidence>
<dbReference type="SUPFAM" id="SSF50729">
    <property type="entry name" value="PH domain-like"/>
    <property type="match status" value="2"/>
</dbReference>
<dbReference type="FunFam" id="1.10.220.150:FF:000011">
    <property type="entry name" value="Arf-GAP with dual PH domain-containing protein 1"/>
    <property type="match status" value="1"/>
</dbReference>
<dbReference type="GO" id="GO:0008270">
    <property type="term" value="F:zinc ion binding"/>
    <property type="evidence" value="ECO:0007669"/>
    <property type="project" value="UniProtKB-KW"/>
</dbReference>
<reference evidence="11 12" key="1">
    <citation type="journal article" date="2007" name="Nature">
        <title>The medaka draft genome and insights into vertebrate genome evolution.</title>
        <authorList>
            <person name="Kasahara M."/>
            <person name="Naruse K."/>
            <person name="Sasaki S."/>
            <person name="Nakatani Y."/>
            <person name="Qu W."/>
            <person name="Ahsan B."/>
            <person name="Yamada T."/>
            <person name="Nagayasu Y."/>
            <person name="Doi K."/>
            <person name="Kasai Y."/>
            <person name="Jindo T."/>
            <person name="Kobayashi D."/>
            <person name="Shimada A."/>
            <person name="Toyoda A."/>
            <person name="Kuroki Y."/>
            <person name="Fujiyama A."/>
            <person name="Sasaki T."/>
            <person name="Shimizu A."/>
            <person name="Asakawa S."/>
            <person name="Shimizu N."/>
            <person name="Hashimoto S."/>
            <person name="Yang J."/>
            <person name="Lee Y."/>
            <person name="Matsushima K."/>
            <person name="Sugano S."/>
            <person name="Sakaizumi M."/>
            <person name="Narita T."/>
            <person name="Ohishi K."/>
            <person name="Haga S."/>
            <person name="Ohta F."/>
            <person name="Nomoto H."/>
            <person name="Nogata K."/>
            <person name="Morishita T."/>
            <person name="Endo T."/>
            <person name="Shin-I T."/>
            <person name="Takeda H."/>
            <person name="Morishita S."/>
            <person name="Kohara Y."/>
        </authorList>
    </citation>
    <scope>NUCLEOTIDE SEQUENCE [LARGE SCALE GENOMIC DNA]</scope>
    <source>
        <strain evidence="11 12">Hd-rR</strain>
    </source>
</reference>
<dbReference type="InterPro" id="IPR001164">
    <property type="entry name" value="ArfGAP_dom"/>
</dbReference>
<dbReference type="InterPro" id="IPR011993">
    <property type="entry name" value="PH-like_dom_sf"/>
</dbReference>
<dbReference type="GO" id="GO:1902936">
    <property type="term" value="F:phosphatidylinositol bisphosphate binding"/>
    <property type="evidence" value="ECO:0007669"/>
    <property type="project" value="InterPro"/>
</dbReference>
<keyword evidence="5" id="KW-0677">Repeat</keyword>
<evidence type="ECO:0000313" key="11">
    <source>
        <dbReference type="Ensembl" id="ENSORLP00000010074.1"/>
    </source>
</evidence>
<dbReference type="GO" id="GO:0005547">
    <property type="term" value="F:phosphatidylinositol-3,4,5-trisphosphate binding"/>
    <property type="evidence" value="ECO:0000318"/>
    <property type="project" value="GO_Central"/>
</dbReference>
<dbReference type="InterPro" id="IPR037849">
    <property type="entry name" value="PH1_ADAP"/>
</dbReference>
<evidence type="ECO:0000313" key="12">
    <source>
        <dbReference type="Proteomes" id="UP000001038"/>
    </source>
</evidence>
<dbReference type="GO" id="GO:0005096">
    <property type="term" value="F:GTPase activator activity"/>
    <property type="evidence" value="ECO:0000318"/>
    <property type="project" value="GO_Central"/>
</dbReference>
<feature type="domain" description="Arf-GAP" evidence="10">
    <location>
        <begin position="9"/>
        <end position="129"/>
    </location>
</feature>
<dbReference type="Gene3D" id="1.10.220.150">
    <property type="entry name" value="Arf GTPase activating protein"/>
    <property type="match status" value="1"/>
</dbReference>
<keyword evidence="12" id="KW-1185">Reference proteome</keyword>
<dbReference type="OrthoDB" id="73919at2759"/>
<evidence type="ECO:0000256" key="5">
    <source>
        <dbReference type="ARBA" id="ARBA00022737"/>
    </source>
</evidence>
<dbReference type="FunFam" id="2.30.29.30:FF:000099">
    <property type="entry name" value="Arf-GAP with dual PH domain-containing protein 1"/>
    <property type="match status" value="1"/>
</dbReference>
<reference evidence="11" key="2">
    <citation type="submission" date="2025-08" db="UniProtKB">
        <authorList>
            <consortium name="Ensembl"/>
        </authorList>
    </citation>
    <scope>IDENTIFICATION</scope>
    <source>
        <strain evidence="11">Hd-rR</strain>
    </source>
</reference>
<evidence type="ECO:0000256" key="1">
    <source>
        <dbReference type="ARBA" id="ARBA00004496"/>
    </source>
</evidence>
<name>H2LVE3_ORYLA</name>
<dbReference type="SUPFAM" id="SSF57863">
    <property type="entry name" value="ArfGap/RecO-like zinc finger"/>
    <property type="match status" value="1"/>
</dbReference>
<dbReference type="GeneTree" id="ENSGT00940000155698"/>
<dbReference type="PANTHER" id="PTHR46021:SF5">
    <property type="entry name" value="ARF-GAP WITH DUAL PH DOMAIN-CONTAINING PROTEIN 1"/>
    <property type="match status" value="1"/>
</dbReference>
<protein>
    <submittedName>
        <fullName evidence="11">ArfGAP with dual PH domains 1</fullName>
    </submittedName>
</protein>
<dbReference type="GO" id="GO:0005737">
    <property type="term" value="C:cytoplasm"/>
    <property type="evidence" value="ECO:0000318"/>
    <property type="project" value="GO_Central"/>
</dbReference>
<dbReference type="PRINTS" id="PR00405">
    <property type="entry name" value="REVINTRACTNG"/>
</dbReference>
<feature type="domain" description="PH" evidence="9">
    <location>
        <begin position="255"/>
        <end position="359"/>
    </location>
</feature>
<dbReference type="GO" id="GO:0005886">
    <property type="term" value="C:plasma membrane"/>
    <property type="evidence" value="ECO:0000318"/>
    <property type="project" value="GO_Central"/>
</dbReference>
<dbReference type="SMART" id="SM00233">
    <property type="entry name" value="PH"/>
    <property type="match status" value="2"/>
</dbReference>
<keyword evidence="2" id="KW-0343">GTPase activation</keyword>
<dbReference type="InParanoid" id="H2LVE3"/>
<evidence type="ECO:0000259" key="9">
    <source>
        <dbReference type="PROSITE" id="PS50003"/>
    </source>
</evidence>
<dbReference type="KEGG" id="ola:101173787"/>
<evidence type="ECO:0000256" key="3">
    <source>
        <dbReference type="ARBA" id="ARBA00022490"/>
    </source>
</evidence>
<gene>
    <name evidence="11" type="primary">ADAP1</name>
</gene>
<organism evidence="11 12">
    <name type="scientific">Oryzias latipes</name>
    <name type="common">Japanese rice fish</name>
    <name type="synonym">Japanese killifish</name>
    <dbReference type="NCBI Taxonomy" id="8090"/>
    <lineage>
        <taxon>Eukaryota</taxon>
        <taxon>Metazoa</taxon>
        <taxon>Chordata</taxon>
        <taxon>Craniata</taxon>
        <taxon>Vertebrata</taxon>
        <taxon>Euteleostomi</taxon>
        <taxon>Actinopterygii</taxon>
        <taxon>Neopterygii</taxon>
        <taxon>Teleostei</taxon>
        <taxon>Neoteleostei</taxon>
        <taxon>Acanthomorphata</taxon>
        <taxon>Ovalentaria</taxon>
        <taxon>Atherinomorphae</taxon>
        <taxon>Beloniformes</taxon>
        <taxon>Adrianichthyidae</taxon>
        <taxon>Oryziinae</taxon>
        <taxon>Oryzias</taxon>
    </lineage>
</organism>
<keyword evidence="7" id="KW-0862">Zinc</keyword>
<dbReference type="Proteomes" id="UP000001038">
    <property type="component" value="Chromosome 8"/>
</dbReference>
<evidence type="ECO:0000256" key="4">
    <source>
        <dbReference type="ARBA" id="ARBA00022723"/>
    </source>
</evidence>
<evidence type="ECO:0000256" key="7">
    <source>
        <dbReference type="ARBA" id="ARBA00022833"/>
    </source>
</evidence>
<comment type="subcellular location">
    <subcellularLocation>
        <location evidence="1">Cytoplasm</location>
    </subcellularLocation>
</comment>